<dbReference type="InterPro" id="IPR051351">
    <property type="entry name" value="Ascorbate-PTS_EIIA_comp"/>
</dbReference>
<sequence>MSVNLLTNLIENDSILINQKAQTWQEAIAISCQPLIEKNLISPNYVDLIINSTIEHGPYYILAPFLAMPHAEAGKDVFKDCFSLVVFDKPFYFYQDSRPVQILITLGATSADIHTAVALPQIVAAFEDVDNIDKIIKATSKEEIIAILEKVDFSKYLNS</sequence>
<evidence type="ECO:0000256" key="1">
    <source>
        <dbReference type="ARBA" id="ARBA00004496"/>
    </source>
</evidence>
<evidence type="ECO:0000313" key="13">
    <source>
        <dbReference type="Proteomes" id="UP000020977"/>
    </source>
</evidence>
<dbReference type="STRING" id="1188239.MOVI_0810"/>
<dbReference type="PATRIC" id="fig|1188239.3.peg.251"/>
<dbReference type="PANTHER" id="PTHR36203">
    <property type="entry name" value="ASCORBATE-SPECIFIC PTS SYSTEM EIIA COMPONENT"/>
    <property type="match status" value="1"/>
</dbReference>
<evidence type="ECO:0000256" key="10">
    <source>
        <dbReference type="ARBA" id="ARBA00042072"/>
    </source>
</evidence>
<name>A0A014MIJ6_9BACT</name>
<dbReference type="Pfam" id="PF00359">
    <property type="entry name" value="PTS_EIIA_2"/>
    <property type="match status" value="1"/>
</dbReference>
<dbReference type="InterPro" id="IPR002178">
    <property type="entry name" value="PTS_EIIA_type-2_dom"/>
</dbReference>
<evidence type="ECO:0000256" key="7">
    <source>
        <dbReference type="ARBA" id="ARBA00022777"/>
    </source>
</evidence>
<dbReference type="SUPFAM" id="SSF55804">
    <property type="entry name" value="Phoshotransferase/anion transport protein"/>
    <property type="match status" value="1"/>
</dbReference>
<reference evidence="12 13" key="1">
    <citation type="submission" date="2014-03" db="EMBL/GenBank/DDBJ databases">
        <title>Genome sequence of Mycoplasma ovipneumoniae strain 14811.</title>
        <authorList>
            <person name="Sirand-Pugnet P."/>
            <person name="Breton M."/>
            <person name="Dordet-Frisoni E."/>
            <person name="Baranowski E."/>
            <person name="Barre A."/>
            <person name="Couture C."/>
            <person name="Dupuy V."/>
            <person name="Gaurivaud P."/>
            <person name="Jacob D."/>
            <person name="Lemaitre C."/>
            <person name="Manso-Silvan L."/>
            <person name="Nikolski M."/>
            <person name="Nouvel L.-X."/>
            <person name="Poumarat F."/>
            <person name="Tardy F."/>
            <person name="Thebault P."/>
            <person name="Theil S."/>
            <person name="Citti C."/>
            <person name="Thiaucourt F."/>
            <person name="Blanchard A."/>
        </authorList>
    </citation>
    <scope>NUCLEOTIDE SEQUENCE [LARGE SCALE GENOMIC DNA]</scope>
    <source>
        <strain evidence="12 13">14811</strain>
    </source>
</reference>
<dbReference type="PROSITE" id="PS00372">
    <property type="entry name" value="PTS_EIIA_TYPE_2_HIS"/>
    <property type="match status" value="1"/>
</dbReference>
<dbReference type="RefSeq" id="WP_044283948.1">
    <property type="nucleotide sequence ID" value="NZ_JFAD01000009.1"/>
</dbReference>
<evidence type="ECO:0000256" key="3">
    <source>
        <dbReference type="ARBA" id="ARBA00022490"/>
    </source>
</evidence>
<dbReference type="CDD" id="cd00211">
    <property type="entry name" value="PTS_IIA_fru"/>
    <property type="match status" value="1"/>
</dbReference>
<organism evidence="12 13">
    <name type="scientific">Mesomycoplasma ovipneumoniae 14811</name>
    <dbReference type="NCBI Taxonomy" id="1188239"/>
    <lineage>
        <taxon>Bacteria</taxon>
        <taxon>Bacillati</taxon>
        <taxon>Mycoplasmatota</taxon>
        <taxon>Mycoplasmoidales</taxon>
        <taxon>Metamycoplasmataceae</taxon>
        <taxon>Mesomycoplasma</taxon>
    </lineage>
</organism>
<evidence type="ECO:0000256" key="6">
    <source>
        <dbReference type="ARBA" id="ARBA00022683"/>
    </source>
</evidence>
<dbReference type="Gene3D" id="3.40.930.10">
    <property type="entry name" value="Mannitol-specific EII, Chain A"/>
    <property type="match status" value="1"/>
</dbReference>
<keyword evidence="4" id="KW-0597">Phosphoprotein</keyword>
<dbReference type="GO" id="GO:0016301">
    <property type="term" value="F:kinase activity"/>
    <property type="evidence" value="ECO:0007669"/>
    <property type="project" value="UniProtKB-KW"/>
</dbReference>
<keyword evidence="3" id="KW-0963">Cytoplasm</keyword>
<dbReference type="PROSITE" id="PS51094">
    <property type="entry name" value="PTS_EIIA_TYPE_2"/>
    <property type="match status" value="1"/>
</dbReference>
<evidence type="ECO:0000256" key="4">
    <source>
        <dbReference type="ARBA" id="ARBA00022553"/>
    </source>
</evidence>
<keyword evidence="2" id="KW-0813">Transport</keyword>
<evidence type="ECO:0000256" key="5">
    <source>
        <dbReference type="ARBA" id="ARBA00022679"/>
    </source>
</evidence>
<evidence type="ECO:0000259" key="11">
    <source>
        <dbReference type="PROSITE" id="PS51094"/>
    </source>
</evidence>
<evidence type="ECO:0000256" key="8">
    <source>
        <dbReference type="ARBA" id="ARBA00037387"/>
    </source>
</evidence>
<dbReference type="Proteomes" id="UP000020977">
    <property type="component" value="Unassembled WGS sequence"/>
</dbReference>
<proteinExistence type="predicted"/>
<evidence type="ECO:0000256" key="9">
    <source>
        <dbReference type="ARBA" id="ARBA00041175"/>
    </source>
</evidence>
<evidence type="ECO:0000313" key="12">
    <source>
        <dbReference type="EMBL" id="EXU61375.1"/>
    </source>
</evidence>
<dbReference type="eggNOG" id="COG1762">
    <property type="taxonomic scope" value="Bacteria"/>
</dbReference>
<comment type="function">
    <text evidence="8">The phosphoenolpyruvate-dependent sugar phosphotransferase system (sugar PTS), a major carbohydrate active transport system, catalyzes the phosphorylation of incoming sugar substrates concomitantly with their translocation across the cell membrane. The enzyme II UlaABC PTS system is involved in ascorbate transport.</text>
</comment>
<evidence type="ECO:0000256" key="2">
    <source>
        <dbReference type="ARBA" id="ARBA00022448"/>
    </source>
</evidence>
<dbReference type="EMBL" id="JFAD01000009">
    <property type="protein sequence ID" value="EXU61375.1"/>
    <property type="molecule type" value="Genomic_DNA"/>
</dbReference>
<dbReference type="InterPro" id="IPR016152">
    <property type="entry name" value="PTrfase/Anion_transptr"/>
</dbReference>
<comment type="caution">
    <text evidence="12">The sequence shown here is derived from an EMBL/GenBank/DDBJ whole genome shotgun (WGS) entry which is preliminary data.</text>
</comment>
<dbReference type="AlphaFoldDB" id="A0A014MIJ6"/>
<dbReference type="GO" id="GO:0009401">
    <property type="term" value="P:phosphoenolpyruvate-dependent sugar phosphotransferase system"/>
    <property type="evidence" value="ECO:0007669"/>
    <property type="project" value="UniProtKB-KW"/>
</dbReference>
<dbReference type="GO" id="GO:0005737">
    <property type="term" value="C:cytoplasm"/>
    <property type="evidence" value="ECO:0007669"/>
    <property type="project" value="UniProtKB-SubCell"/>
</dbReference>
<protein>
    <recommendedName>
        <fullName evidence="9">Ascorbate-specific PTS system EIIA component</fullName>
    </recommendedName>
    <alternativeName>
        <fullName evidence="10">Ascorbate-specific phosphotransferase enzyme IIA component</fullName>
    </alternativeName>
</protein>
<keyword evidence="5 12" id="KW-0808">Transferase</keyword>
<keyword evidence="6" id="KW-0598">Phosphotransferase system</keyword>
<dbReference type="PANTHER" id="PTHR36203:SF1">
    <property type="entry name" value="ASCORBATE-SPECIFIC PTS SYSTEM EIIA COMPONENT"/>
    <property type="match status" value="1"/>
</dbReference>
<comment type="subcellular location">
    <subcellularLocation>
        <location evidence="1">Cytoplasm</location>
    </subcellularLocation>
</comment>
<keyword evidence="7" id="KW-0418">Kinase</keyword>
<accession>A0A014MIJ6</accession>
<feature type="domain" description="PTS EIIA type-2" evidence="11">
    <location>
        <begin position="8"/>
        <end position="151"/>
    </location>
</feature>
<gene>
    <name evidence="12" type="ORF">MOVI_0810</name>
</gene>